<comment type="caution">
    <text evidence="1">The sequence shown here is derived from an EMBL/GenBank/DDBJ whole genome shotgun (WGS) entry which is preliminary data.</text>
</comment>
<reference evidence="1 2" key="1">
    <citation type="submission" date="2019-08" db="EMBL/GenBank/DDBJ databases">
        <title>Whole genome of Aphis craccivora.</title>
        <authorList>
            <person name="Voronova N.V."/>
            <person name="Shulinski R.S."/>
            <person name="Bandarenka Y.V."/>
            <person name="Zhorov D.G."/>
            <person name="Warner D."/>
        </authorList>
    </citation>
    <scope>NUCLEOTIDE SEQUENCE [LARGE SCALE GENOMIC DNA]</scope>
    <source>
        <strain evidence="1">180601</strain>
        <tissue evidence="1">Whole Body</tissue>
    </source>
</reference>
<accession>A0A6G0YIB5</accession>
<dbReference type="AlphaFoldDB" id="A0A6G0YIB5"/>
<name>A0A6G0YIB5_APHCR</name>
<gene>
    <name evidence="1" type="ORF">FWK35_00013046</name>
</gene>
<keyword evidence="2" id="KW-1185">Reference proteome</keyword>
<protein>
    <submittedName>
        <fullName evidence="1">Uncharacterized protein</fullName>
    </submittedName>
</protein>
<evidence type="ECO:0000313" key="1">
    <source>
        <dbReference type="EMBL" id="KAF0756260.1"/>
    </source>
</evidence>
<evidence type="ECO:0000313" key="2">
    <source>
        <dbReference type="Proteomes" id="UP000478052"/>
    </source>
</evidence>
<proteinExistence type="predicted"/>
<organism evidence="1 2">
    <name type="scientific">Aphis craccivora</name>
    <name type="common">Cowpea aphid</name>
    <dbReference type="NCBI Taxonomy" id="307492"/>
    <lineage>
        <taxon>Eukaryota</taxon>
        <taxon>Metazoa</taxon>
        <taxon>Ecdysozoa</taxon>
        <taxon>Arthropoda</taxon>
        <taxon>Hexapoda</taxon>
        <taxon>Insecta</taxon>
        <taxon>Pterygota</taxon>
        <taxon>Neoptera</taxon>
        <taxon>Paraneoptera</taxon>
        <taxon>Hemiptera</taxon>
        <taxon>Sternorrhyncha</taxon>
        <taxon>Aphidomorpha</taxon>
        <taxon>Aphidoidea</taxon>
        <taxon>Aphididae</taxon>
        <taxon>Aphidini</taxon>
        <taxon>Aphis</taxon>
        <taxon>Aphis</taxon>
    </lineage>
</organism>
<dbReference type="EMBL" id="VUJU01003898">
    <property type="protein sequence ID" value="KAF0756260.1"/>
    <property type="molecule type" value="Genomic_DNA"/>
</dbReference>
<dbReference type="Proteomes" id="UP000478052">
    <property type="component" value="Unassembled WGS sequence"/>
</dbReference>
<sequence>MSSTMQDQCDYIFNKQIEKTTLNLQLYKLNKLNELANRQSRAQNKIFYNLPENLNNAQKPISETYIQRNEGRL</sequence>